<comment type="caution">
    <text evidence="2">The sequence shown here is derived from an EMBL/GenBank/DDBJ whole genome shotgun (WGS) entry which is preliminary data.</text>
</comment>
<evidence type="ECO:0000313" key="2">
    <source>
        <dbReference type="EMBL" id="KAJ8495409.1"/>
    </source>
</evidence>
<dbReference type="Proteomes" id="UP001215151">
    <property type="component" value="Unassembled WGS sequence"/>
</dbReference>
<dbReference type="AlphaFoldDB" id="A0AAD7XHC0"/>
<name>A0AAD7XHC0_9APHY</name>
<accession>A0AAD7XHC0</accession>
<organism evidence="2 3">
    <name type="scientific">Trametes cubensis</name>
    <dbReference type="NCBI Taxonomy" id="1111947"/>
    <lineage>
        <taxon>Eukaryota</taxon>
        <taxon>Fungi</taxon>
        <taxon>Dikarya</taxon>
        <taxon>Basidiomycota</taxon>
        <taxon>Agaricomycotina</taxon>
        <taxon>Agaricomycetes</taxon>
        <taxon>Polyporales</taxon>
        <taxon>Polyporaceae</taxon>
        <taxon>Trametes</taxon>
    </lineage>
</organism>
<evidence type="ECO:0000256" key="1">
    <source>
        <dbReference type="SAM" id="MobiDB-lite"/>
    </source>
</evidence>
<proteinExistence type="predicted"/>
<sequence>MAIVEKTISVTADNLDQKVNLMMAFMPPTVDFDNVVPIAWQVFSLKGTDSESWKWNSSSAGSRAIVDPNNATVISREYKPINVGRSSNMTQDKTVRPPVYKFSAPTTYSGTNARVVNQSGAYADIGAGFVTDNGDTFNTVLVNRRVAHTAEAFVDYEPVLTIWATADYAEDQLLDSGVTTIPTLWSRNLLTITGAQVRLAVSRDKTTGAVSIKLQSAPSAFQVSATSATVYKVDLAFASPGIVQNGGYDTEAHLELVLPPKVSCNEAELAVIAAIDASPTVYGKVFVKGHSGAALLKSETHFETWLDINPASPRWFGVITDGPNAAFNGTNGEAFAQANAEDGTSEIIEESEEAEVAAPVKAKGNGKFGSVRAGSLRGIPSFD</sequence>
<reference evidence="2" key="1">
    <citation type="submission" date="2022-11" db="EMBL/GenBank/DDBJ databases">
        <title>Genome Sequence of Cubamyces cubensis.</title>
        <authorList>
            <person name="Buettner E."/>
        </authorList>
    </citation>
    <scope>NUCLEOTIDE SEQUENCE</scope>
    <source>
        <strain evidence="2">MPL-01</strain>
    </source>
</reference>
<keyword evidence="3" id="KW-1185">Reference proteome</keyword>
<evidence type="ECO:0000313" key="3">
    <source>
        <dbReference type="Proteomes" id="UP001215151"/>
    </source>
</evidence>
<dbReference type="EMBL" id="JAPEVG010000024">
    <property type="protein sequence ID" value="KAJ8495409.1"/>
    <property type="molecule type" value="Genomic_DNA"/>
</dbReference>
<protein>
    <submittedName>
        <fullName evidence="2">Uncharacterized protein</fullName>
    </submittedName>
</protein>
<gene>
    <name evidence="2" type="ORF">ONZ51_g1717</name>
</gene>
<feature type="region of interest" description="Disordered" evidence="1">
    <location>
        <begin position="364"/>
        <end position="383"/>
    </location>
</feature>